<keyword evidence="2" id="KW-1185">Reference proteome</keyword>
<dbReference type="RefSeq" id="WP_193195139.1">
    <property type="nucleotide sequence ID" value="NZ_JACZFR010000082.1"/>
</dbReference>
<proteinExistence type="predicted"/>
<protein>
    <submittedName>
        <fullName evidence="1">Uncharacterized protein</fullName>
    </submittedName>
</protein>
<evidence type="ECO:0000313" key="1">
    <source>
        <dbReference type="EMBL" id="MFC6635036.1"/>
    </source>
</evidence>
<reference evidence="2" key="1">
    <citation type="journal article" date="2019" name="Int. J. Syst. Evol. Microbiol.">
        <title>The Global Catalogue of Microorganisms (GCM) 10K type strain sequencing project: providing services to taxonomists for standard genome sequencing and annotation.</title>
        <authorList>
            <consortium name="The Broad Institute Genomics Platform"/>
            <consortium name="The Broad Institute Genome Sequencing Center for Infectious Disease"/>
            <person name="Wu L."/>
            <person name="Ma J."/>
        </authorList>
    </citation>
    <scope>NUCLEOTIDE SEQUENCE [LARGE SCALE GENOMIC DNA]</scope>
    <source>
        <strain evidence="2">CGMCC 1.13718</strain>
    </source>
</reference>
<sequence>MNISKIKNLLASGNISANEVNPLIDSIEVQHFGQLSELEKNSLREIINTILLLSQDQNSGVYINNPDKAESLLEALG</sequence>
<evidence type="ECO:0000313" key="2">
    <source>
        <dbReference type="Proteomes" id="UP001596425"/>
    </source>
</evidence>
<dbReference type="EMBL" id="JBHSVR010000001">
    <property type="protein sequence ID" value="MFC6635036.1"/>
    <property type="molecule type" value="Genomic_DNA"/>
</dbReference>
<name>A0ABW1YR66_9GAMM</name>
<accession>A0ABW1YR66</accession>
<dbReference type="Proteomes" id="UP001596425">
    <property type="component" value="Unassembled WGS sequence"/>
</dbReference>
<gene>
    <name evidence="1" type="ORF">ACFQBM_17235</name>
</gene>
<comment type="caution">
    <text evidence="1">The sequence shown here is derived from an EMBL/GenBank/DDBJ whole genome shotgun (WGS) entry which is preliminary data.</text>
</comment>
<organism evidence="1 2">
    <name type="scientific">Microbulbifer taiwanensis</name>
    <dbReference type="NCBI Taxonomy" id="986746"/>
    <lineage>
        <taxon>Bacteria</taxon>
        <taxon>Pseudomonadati</taxon>
        <taxon>Pseudomonadota</taxon>
        <taxon>Gammaproteobacteria</taxon>
        <taxon>Cellvibrionales</taxon>
        <taxon>Microbulbiferaceae</taxon>
        <taxon>Microbulbifer</taxon>
    </lineage>
</organism>